<proteinExistence type="predicted"/>
<sequence length="551" mass="61088">MALFKLVAAHPDRIHPASPPLTEKVVALSLLDATTVNFAFTNAMWMFEQPQIHTYSDFNLIHHLRQTLAVALTAYPQWCGHLKSITSINGSTPEEASHLPSYARRFGRLYSHYGTSNDPGVEFIVAQSSRTLDELHPTTRMASQPLWDRHQASLKDFVPATAIANPLQSNNPDEAGLMKPLMAIQITQLACGGFIMAAKSTHSLADITSLIHFMKDWAKISRSTLAGDLMPSLNPIFNPALLDVILAGGIDPDEPDPALIQQAKSLPLHRYDWWASTSSCPWPIEIPQVFKDQIHVPTGPAMPWPEWDVAAPVSSYTVHLNRDQVEFLWHEASRTSSKKLSRHDAVLAHIWSCVMRARGMQNDVGPVHCDLVYGVRPTFQLGKEFMGSPIMMVNIEIPGSDVATGTPLPPIAQRIRETIRQISRPANLVVHLYSLAYEKSPQRIWQAFLGKRHILVTTWARAGIYELDFGLDSAIRYADGVVPDLDGNIVIKEAPPNVASNPPGDKSSSSWTENGVDVSIHIRTEDMQRLLIDPALLPRVAKGESHPFLSL</sequence>
<dbReference type="InterPro" id="IPR023213">
    <property type="entry name" value="CAT-like_dom_sf"/>
</dbReference>
<evidence type="ECO:0000256" key="1">
    <source>
        <dbReference type="ARBA" id="ARBA00022679"/>
    </source>
</evidence>
<dbReference type="Pfam" id="PF02458">
    <property type="entry name" value="Transferase"/>
    <property type="match status" value="2"/>
</dbReference>
<dbReference type="InterPro" id="IPR051283">
    <property type="entry name" value="Sec_Metabolite_Acyltrans"/>
</dbReference>
<comment type="caution">
    <text evidence="2">The sequence shown here is derived from an EMBL/GenBank/DDBJ whole genome shotgun (WGS) entry which is preliminary data.</text>
</comment>
<dbReference type="Proteomes" id="UP001338125">
    <property type="component" value="Unassembled WGS sequence"/>
</dbReference>
<protein>
    <submittedName>
        <fullName evidence="2">Acyltransferase AFT15-1-like protein</fullName>
    </submittedName>
</protein>
<accession>A0ABR0SHG9</accession>
<dbReference type="PANTHER" id="PTHR31896:SF64">
    <property type="entry name" value="TRICHOTHECENE 3-O-ACETYLTRANSFERASE"/>
    <property type="match status" value="1"/>
</dbReference>
<dbReference type="Gene3D" id="3.30.559.10">
    <property type="entry name" value="Chloramphenicol acetyltransferase-like domain"/>
    <property type="match status" value="2"/>
</dbReference>
<dbReference type="EMBL" id="JAVFKD010000014">
    <property type="protein sequence ID" value="KAK5991593.1"/>
    <property type="molecule type" value="Genomic_DNA"/>
</dbReference>
<name>A0ABR0SHG9_9HYPO</name>
<dbReference type="PANTHER" id="PTHR31896">
    <property type="entry name" value="FAMILY REGULATORY PROTEIN, PUTATIVE (AFU_ORTHOLOGUE AFUA_3G14730)-RELATED"/>
    <property type="match status" value="1"/>
</dbReference>
<organism evidence="2 3">
    <name type="scientific">Cladobotryum mycophilum</name>
    <dbReference type="NCBI Taxonomy" id="491253"/>
    <lineage>
        <taxon>Eukaryota</taxon>
        <taxon>Fungi</taxon>
        <taxon>Dikarya</taxon>
        <taxon>Ascomycota</taxon>
        <taxon>Pezizomycotina</taxon>
        <taxon>Sordariomycetes</taxon>
        <taxon>Hypocreomycetidae</taxon>
        <taxon>Hypocreales</taxon>
        <taxon>Hypocreaceae</taxon>
        <taxon>Cladobotryum</taxon>
    </lineage>
</organism>
<gene>
    <name evidence="2" type="ORF">PT974_09878</name>
</gene>
<evidence type="ECO:0000313" key="2">
    <source>
        <dbReference type="EMBL" id="KAK5991593.1"/>
    </source>
</evidence>
<keyword evidence="1" id="KW-0808">Transferase</keyword>
<keyword evidence="3" id="KW-1185">Reference proteome</keyword>
<reference evidence="2 3" key="1">
    <citation type="submission" date="2024-01" db="EMBL/GenBank/DDBJ databases">
        <title>Complete genome of Cladobotryum mycophilum ATHUM6906.</title>
        <authorList>
            <person name="Christinaki A.C."/>
            <person name="Myridakis A.I."/>
            <person name="Kouvelis V.N."/>
        </authorList>
    </citation>
    <scope>NUCLEOTIDE SEQUENCE [LARGE SCALE GENOMIC DNA]</scope>
    <source>
        <strain evidence="2 3">ATHUM6906</strain>
    </source>
</reference>
<evidence type="ECO:0000313" key="3">
    <source>
        <dbReference type="Proteomes" id="UP001338125"/>
    </source>
</evidence>